<dbReference type="Proteomes" id="UP000295134">
    <property type="component" value="Chromosome"/>
</dbReference>
<dbReference type="PANTHER" id="PTHR39184:SF1">
    <property type="entry name" value="PBSX PHAGE TERMINASE LARGE SUBUNIT"/>
    <property type="match status" value="1"/>
</dbReference>
<dbReference type="Pfam" id="PF04466">
    <property type="entry name" value="Terminase_3"/>
    <property type="match status" value="1"/>
</dbReference>
<organism evidence="3 5">
    <name type="scientific">Arsenophonus nasoniae</name>
    <name type="common">son-killer infecting Nasonia vitripennis</name>
    <dbReference type="NCBI Taxonomy" id="638"/>
    <lineage>
        <taxon>Bacteria</taxon>
        <taxon>Pseudomonadati</taxon>
        <taxon>Pseudomonadota</taxon>
        <taxon>Gammaproteobacteria</taxon>
        <taxon>Enterobacterales</taxon>
        <taxon>Morganellaceae</taxon>
        <taxon>Arsenophonus</taxon>
    </lineage>
</organism>
<dbReference type="InterPro" id="IPR052380">
    <property type="entry name" value="Viral_DNA_packaging_terminase"/>
</dbReference>
<dbReference type="KEGG" id="ans:ArsFIN_30020"/>
<reference evidence="4" key="2">
    <citation type="submission" date="2023-04" db="EMBL/GenBank/DDBJ databases">
        <title>Genome dynamics across the evolutionary transition to endosymbiosis.</title>
        <authorList>
            <person name="Siozios S."/>
            <person name="Nadal-Jimenez P."/>
            <person name="Azagi T."/>
            <person name="Sprong H."/>
            <person name="Frost C.L."/>
            <person name="Parratt S.R."/>
            <person name="Taylor G."/>
            <person name="Brettell L."/>
            <person name="Lew K.C."/>
            <person name="Croft L."/>
            <person name="King K.C."/>
            <person name="Brockhurst M.A."/>
            <person name="Hypsa V."/>
            <person name="Novakova E."/>
            <person name="Darby A.C."/>
            <person name="Hurst G.D.D."/>
        </authorList>
    </citation>
    <scope>NUCLEOTIDE SEQUENCE</scope>
    <source>
        <strain evidence="4">ANv_CAN</strain>
    </source>
</reference>
<dbReference type="InterPro" id="IPR035412">
    <property type="entry name" value="Terminase_L_N"/>
</dbReference>
<name>A0A4P7KWT6_9GAMM</name>
<evidence type="ECO:0000313" key="3">
    <source>
        <dbReference type="EMBL" id="QBY44416.1"/>
    </source>
</evidence>
<dbReference type="EMBL" id="CP123523">
    <property type="protein sequence ID" value="WGM04675.1"/>
    <property type="molecule type" value="Genomic_DNA"/>
</dbReference>
<dbReference type="InterPro" id="IPR027417">
    <property type="entry name" value="P-loop_NTPase"/>
</dbReference>
<feature type="domain" description="Phage terminase large subunit C-terminal" evidence="2">
    <location>
        <begin position="258"/>
        <end position="460"/>
    </location>
</feature>
<dbReference type="EMBL" id="CP038613">
    <property type="protein sequence ID" value="QBY44416.1"/>
    <property type="molecule type" value="Genomic_DNA"/>
</dbReference>
<gene>
    <name evidence="3" type="ORF">ArsFIN_30020</name>
    <name evidence="4" type="ORF">QE258_13820</name>
</gene>
<dbReference type="AlphaFoldDB" id="A0A4P7KWT6"/>
<keyword evidence="6" id="KW-1185">Reference proteome</keyword>
<dbReference type="InterPro" id="IPR006437">
    <property type="entry name" value="Phage_terminase_lsu"/>
</dbReference>
<dbReference type="PANTHER" id="PTHR39184">
    <property type="match status" value="1"/>
</dbReference>
<evidence type="ECO:0000259" key="1">
    <source>
        <dbReference type="Pfam" id="PF04466"/>
    </source>
</evidence>
<proteinExistence type="predicted"/>
<evidence type="ECO:0000313" key="6">
    <source>
        <dbReference type="Proteomes" id="UP001177592"/>
    </source>
</evidence>
<dbReference type="Gene3D" id="3.40.50.300">
    <property type="entry name" value="P-loop containing nucleotide triphosphate hydrolases"/>
    <property type="match status" value="1"/>
</dbReference>
<dbReference type="NCBIfam" id="TIGR01547">
    <property type="entry name" value="phage_term_2"/>
    <property type="match status" value="1"/>
</dbReference>
<sequence length="479" mass="54838">MKVQISEKFAPMFKSKRIKVYFGGRGGMKTVSFAKIALITASINKRRFLCLREFMNSIEDSVHAVLQAEIETLRLQNRFRILDNCIKGINDSIFKYGQLARNIASIKSKHDFDVAWVEEAETVSEKSLDILIPTIRKPGSELWFSFNPAEEDGAVYKRFVKPYKDIIDDKGYYEDDDLYVGKVSYLDNPWLPEELKNDAEKMKRDNYKKWLHVYGGECDANYDDAIIQPEWVDAAIDAHIKLGFKPKGIRVITFDPADSGQDEKALSKRYGVLVEDCVSWSEGDVADATIKAFDEAFDYRADDFIYDNIGLGAGTVKTYLRSSNDGNKMVVTGFGAGDSPDYPDEIYVPGNGEYIPSLNNDDRTNRDTFRNKRAQYWVYLADRFYKTWCAVEKKEYIDPEELISLSSKIDKLSQLKSELVKQQRKRTPGNRLIQLISKEEMRSKGIKSPNMADTLMMSFANPFRIKEDTEIIVPSSSSW</sequence>
<feature type="domain" description="Phage terminase large subunit N-terminal" evidence="1">
    <location>
        <begin position="16"/>
        <end position="217"/>
    </location>
</feature>
<evidence type="ECO:0000259" key="2">
    <source>
        <dbReference type="Pfam" id="PF17288"/>
    </source>
</evidence>
<dbReference type="Gene3D" id="3.30.420.240">
    <property type="match status" value="1"/>
</dbReference>
<protein>
    <submittedName>
        <fullName evidence="3 4">Phage terminase large subunit</fullName>
    </submittedName>
</protein>
<evidence type="ECO:0000313" key="4">
    <source>
        <dbReference type="EMBL" id="WGM04675.1"/>
    </source>
</evidence>
<dbReference type="Proteomes" id="UP001177592">
    <property type="component" value="Chromosome"/>
</dbReference>
<reference evidence="3 5" key="1">
    <citation type="submission" date="2019-03" db="EMBL/GenBank/DDBJ databases">
        <title>Long-read sequencing reveals hyperdense prophage content in a complex bacterial symbiont genome.</title>
        <authorList>
            <person name="Frost C.L."/>
            <person name="Siozios S."/>
            <person name="Nadal-Jimenez P."/>
            <person name="Brockhurst M.A."/>
            <person name="King K.C."/>
            <person name="Darby A.C."/>
            <person name="Hurst G.D.D."/>
        </authorList>
    </citation>
    <scope>NUCLEOTIDE SEQUENCE [LARGE SCALE GENOMIC DNA]</scope>
    <source>
        <strain evidence="3 5">FIN</strain>
    </source>
</reference>
<evidence type="ECO:0000313" key="5">
    <source>
        <dbReference type="Proteomes" id="UP000295134"/>
    </source>
</evidence>
<dbReference type="GeneID" id="96877994"/>
<dbReference type="Pfam" id="PF17288">
    <property type="entry name" value="Terminase_3C"/>
    <property type="match status" value="1"/>
</dbReference>
<accession>A0A4P7KWT6</accession>
<dbReference type="RefSeq" id="WP_246067241.1">
    <property type="nucleotide sequence ID" value="NZ_CP038613.1"/>
</dbReference>
<dbReference type="InterPro" id="IPR035413">
    <property type="entry name" value="Terminase_L_C"/>
</dbReference>